<evidence type="ECO:0000256" key="1">
    <source>
        <dbReference type="SAM" id="SignalP"/>
    </source>
</evidence>
<feature type="signal peptide" evidence="1">
    <location>
        <begin position="1"/>
        <end position="17"/>
    </location>
</feature>
<dbReference type="AlphaFoldDB" id="W3WLR8"/>
<organism evidence="2 3">
    <name type="scientific">Pestalotiopsis fici (strain W106-1 / CGMCC3.15140)</name>
    <dbReference type="NCBI Taxonomy" id="1229662"/>
    <lineage>
        <taxon>Eukaryota</taxon>
        <taxon>Fungi</taxon>
        <taxon>Dikarya</taxon>
        <taxon>Ascomycota</taxon>
        <taxon>Pezizomycotina</taxon>
        <taxon>Sordariomycetes</taxon>
        <taxon>Xylariomycetidae</taxon>
        <taxon>Amphisphaeriales</taxon>
        <taxon>Sporocadaceae</taxon>
        <taxon>Pestalotiopsis</taxon>
    </lineage>
</organism>
<accession>W3WLR8</accession>
<evidence type="ECO:0000313" key="2">
    <source>
        <dbReference type="EMBL" id="ETS74860.1"/>
    </source>
</evidence>
<feature type="chain" id="PRO_5004833682" evidence="1">
    <location>
        <begin position="18"/>
        <end position="209"/>
    </location>
</feature>
<keyword evidence="1" id="KW-0732">Signal</keyword>
<keyword evidence="3" id="KW-1185">Reference proteome</keyword>
<reference evidence="3" key="1">
    <citation type="journal article" date="2015" name="BMC Genomics">
        <title>Genomic and transcriptomic analysis of the endophytic fungus Pestalotiopsis fici reveals its lifestyle and high potential for synthesis of natural products.</title>
        <authorList>
            <person name="Wang X."/>
            <person name="Zhang X."/>
            <person name="Liu L."/>
            <person name="Xiang M."/>
            <person name="Wang W."/>
            <person name="Sun X."/>
            <person name="Che Y."/>
            <person name="Guo L."/>
            <person name="Liu G."/>
            <person name="Guo L."/>
            <person name="Wang C."/>
            <person name="Yin W.B."/>
            <person name="Stadler M."/>
            <person name="Zhang X."/>
            <person name="Liu X."/>
        </authorList>
    </citation>
    <scope>NUCLEOTIDE SEQUENCE [LARGE SCALE GENOMIC DNA]</scope>
    <source>
        <strain evidence="3">W106-1 / CGMCC3.15140</strain>
    </source>
</reference>
<proteinExistence type="predicted"/>
<evidence type="ECO:0000313" key="3">
    <source>
        <dbReference type="Proteomes" id="UP000030651"/>
    </source>
</evidence>
<dbReference type="KEGG" id="pfy:PFICI_13344"/>
<dbReference type="Proteomes" id="UP000030651">
    <property type="component" value="Unassembled WGS sequence"/>
</dbReference>
<protein>
    <submittedName>
        <fullName evidence="2">Uncharacterized protein</fullName>
    </submittedName>
</protein>
<sequence>MLFNVDWFLWLTLPSQAQQSQGVGKREGPYWLHITSDKNISVDGYAYRDPNSRTGFFTYDPAKSGHDARISEDSHFMLYRPSNSTDNRADLISYSNPGLKTPDPDDPVPGAAHLRLAYTPSTPLAQAYFAHPEDNYTWPIQYVSVQESSGRLGINGSSNIFGVDAEVGEFLSQWFICWGMFTTFFWSVAPYETSNYCTAVQITLEKIVK</sequence>
<dbReference type="HOGENOM" id="CLU_1315787_0_0_1"/>
<name>W3WLR8_PESFW</name>
<dbReference type="GeneID" id="19278357"/>
<dbReference type="EMBL" id="KI912119">
    <property type="protein sequence ID" value="ETS74860.1"/>
    <property type="molecule type" value="Genomic_DNA"/>
</dbReference>
<dbReference type="OrthoDB" id="4734450at2759"/>
<dbReference type="InParanoid" id="W3WLR8"/>
<dbReference type="RefSeq" id="XP_007840116.1">
    <property type="nucleotide sequence ID" value="XM_007841925.1"/>
</dbReference>
<gene>
    <name evidence="2" type="ORF">PFICI_13344</name>
</gene>